<feature type="transmembrane region" description="Helical" evidence="8">
    <location>
        <begin position="94"/>
        <end position="113"/>
    </location>
</feature>
<feature type="transmembrane region" description="Helical" evidence="8">
    <location>
        <begin position="412"/>
        <end position="430"/>
    </location>
</feature>
<dbReference type="GO" id="GO:0005886">
    <property type="term" value="C:plasma membrane"/>
    <property type="evidence" value="ECO:0007669"/>
    <property type="project" value="UniProtKB-SubCell"/>
</dbReference>
<reference evidence="9 10" key="1">
    <citation type="submission" date="2020-10" db="EMBL/GenBank/DDBJ databases">
        <title>Campylobacter californiensis sp. nov. isolated from cattle and feral swine in California.</title>
        <authorList>
            <person name="Miller W.G."/>
        </authorList>
    </citation>
    <scope>NUCLEOTIDE SEQUENCE [LARGE SCALE GENOMIC DNA]</scope>
    <source>
        <strain evidence="9 10">RM12919</strain>
    </source>
</reference>
<dbReference type="AlphaFoldDB" id="A0ABD4JHL2"/>
<feature type="transmembrane region" description="Helical" evidence="8">
    <location>
        <begin position="134"/>
        <end position="157"/>
    </location>
</feature>
<comment type="caution">
    <text evidence="9">The sequence shown here is derived from an EMBL/GenBank/DDBJ whole genome shotgun (WGS) entry which is preliminary data.</text>
</comment>
<gene>
    <name evidence="9" type="ORF">CCAL12919_03700</name>
</gene>
<dbReference type="EMBL" id="JADBHS010000005">
    <property type="protein sequence ID" value="MBE2986238.1"/>
    <property type="molecule type" value="Genomic_DNA"/>
</dbReference>
<keyword evidence="2" id="KW-0813">Transport</keyword>
<dbReference type="InterPro" id="IPR005279">
    <property type="entry name" value="Dipep/tripep_permease"/>
</dbReference>
<keyword evidence="3" id="KW-1003">Cell membrane</keyword>
<proteinExistence type="predicted"/>
<feature type="transmembrane region" description="Helical" evidence="8">
    <location>
        <begin position="240"/>
        <end position="258"/>
    </location>
</feature>
<feature type="transmembrane region" description="Helical" evidence="8">
    <location>
        <begin position="381"/>
        <end position="405"/>
    </location>
</feature>
<sequence>MKKIWVLFSTEMWEKFNFYGMRAIFALFLVHFLAISETDAAIYYGAFLALSYLTPIIGGFLADKFLGYHKSVIIGCALLTVAQLFFYANASSFGGAWLTLCGAVLVMCGNGFFKPSITALLSIKAPRNVSMDAVFSSYYFFLNLGVLLGSFIVPYFGDVVVNGVRDVSAFKFGFLSAFVAMSIGLLVFVVFCKNDENFTPKVSDGIRFDLKNALVSLFVFVLIFAAISYFSSGANIVKSYLYPTIYAFGISLGFYVLLDESISKDERKNIITIFISAVFIVFFWASFEQIGSSLTFIANNQMDRNLLGFDIPPSMISMFNPLFVLVLSFVFSAFYIKLGRKNLEPNGLYKQALGLCLMGVSYLIIALNVRDLGDELLHIRWFILLYFMHTCAELLVSPIGFALVAKLSPKRLLGLIFGIFYLANATGYALSGTLASLLPPTADKFIKASELGINLKEILNQRAEISEVTLEILKANNLPSSYPQIFGYEISTLFHFFILFFILCFGAGVLLFAICRAMDRTNARAC</sequence>
<dbReference type="PANTHER" id="PTHR23517">
    <property type="entry name" value="RESISTANCE PROTEIN MDTM, PUTATIVE-RELATED-RELATED"/>
    <property type="match status" value="1"/>
</dbReference>
<feature type="transmembrane region" description="Helical" evidence="8">
    <location>
        <begin position="315"/>
        <end position="336"/>
    </location>
</feature>
<feature type="transmembrane region" description="Helical" evidence="8">
    <location>
        <begin position="213"/>
        <end position="234"/>
    </location>
</feature>
<evidence type="ECO:0000256" key="5">
    <source>
        <dbReference type="ARBA" id="ARBA00022856"/>
    </source>
</evidence>
<evidence type="ECO:0000256" key="8">
    <source>
        <dbReference type="SAM" id="Phobius"/>
    </source>
</evidence>
<feature type="transmembrane region" description="Helical" evidence="8">
    <location>
        <begin position="270"/>
        <end position="287"/>
    </location>
</feature>
<feature type="transmembrane region" description="Helical" evidence="8">
    <location>
        <begin position="41"/>
        <end position="62"/>
    </location>
</feature>
<feature type="transmembrane region" description="Helical" evidence="8">
    <location>
        <begin position="71"/>
        <end position="88"/>
    </location>
</feature>
<evidence type="ECO:0000256" key="4">
    <source>
        <dbReference type="ARBA" id="ARBA00022692"/>
    </source>
</evidence>
<keyword evidence="5" id="KW-0571">Peptide transport</keyword>
<keyword evidence="7 8" id="KW-0472">Membrane</keyword>
<evidence type="ECO:0000256" key="1">
    <source>
        <dbReference type="ARBA" id="ARBA00004651"/>
    </source>
</evidence>
<feature type="transmembrane region" description="Helical" evidence="8">
    <location>
        <begin position="493"/>
        <end position="514"/>
    </location>
</feature>
<dbReference type="SUPFAM" id="SSF103473">
    <property type="entry name" value="MFS general substrate transporter"/>
    <property type="match status" value="1"/>
</dbReference>
<dbReference type="RefSeq" id="WP_336613411.1">
    <property type="nucleotide sequence ID" value="NZ_JADBHS010000005.1"/>
</dbReference>
<keyword evidence="6 8" id="KW-1133">Transmembrane helix</keyword>
<dbReference type="NCBIfam" id="TIGR00924">
    <property type="entry name" value="yjdL_sub1_fam"/>
    <property type="match status" value="1"/>
</dbReference>
<name>A0ABD4JHL2_9BACT</name>
<feature type="transmembrane region" description="Helical" evidence="8">
    <location>
        <begin position="348"/>
        <end position="369"/>
    </location>
</feature>
<protein>
    <submittedName>
        <fullName evidence="9">MFS transporter</fullName>
    </submittedName>
</protein>
<dbReference type="InterPro" id="IPR000109">
    <property type="entry name" value="POT_fam"/>
</dbReference>
<keyword evidence="4 8" id="KW-0812">Transmembrane</keyword>
<dbReference type="InterPro" id="IPR036259">
    <property type="entry name" value="MFS_trans_sf"/>
</dbReference>
<comment type="subcellular location">
    <subcellularLocation>
        <location evidence="1">Cell membrane</location>
        <topology evidence="1">Multi-pass membrane protein</topology>
    </subcellularLocation>
</comment>
<feature type="transmembrane region" description="Helical" evidence="8">
    <location>
        <begin position="169"/>
        <end position="192"/>
    </location>
</feature>
<dbReference type="InterPro" id="IPR050171">
    <property type="entry name" value="MFS_Transporters"/>
</dbReference>
<dbReference type="Pfam" id="PF00854">
    <property type="entry name" value="PTR2"/>
    <property type="match status" value="1"/>
</dbReference>
<accession>A0ABD4JHL2</accession>
<feature type="transmembrane region" description="Helical" evidence="8">
    <location>
        <begin position="16"/>
        <end position="35"/>
    </location>
</feature>
<dbReference type="Gene3D" id="1.20.1250.20">
    <property type="entry name" value="MFS general substrate transporter like domains"/>
    <property type="match status" value="1"/>
</dbReference>
<evidence type="ECO:0000313" key="10">
    <source>
        <dbReference type="Proteomes" id="UP001318760"/>
    </source>
</evidence>
<evidence type="ECO:0000256" key="2">
    <source>
        <dbReference type="ARBA" id="ARBA00022448"/>
    </source>
</evidence>
<organism evidence="9 10">
    <name type="scientific">Campylobacter californiensis</name>
    <dbReference type="NCBI Taxonomy" id="1032243"/>
    <lineage>
        <taxon>Bacteria</taxon>
        <taxon>Pseudomonadati</taxon>
        <taxon>Campylobacterota</taxon>
        <taxon>Epsilonproteobacteria</taxon>
        <taxon>Campylobacterales</taxon>
        <taxon>Campylobacteraceae</taxon>
        <taxon>Campylobacter</taxon>
    </lineage>
</organism>
<evidence type="ECO:0000313" key="9">
    <source>
        <dbReference type="EMBL" id="MBE2986238.1"/>
    </source>
</evidence>
<dbReference type="GO" id="GO:0015833">
    <property type="term" value="P:peptide transport"/>
    <property type="evidence" value="ECO:0007669"/>
    <property type="project" value="UniProtKB-KW"/>
</dbReference>
<evidence type="ECO:0000256" key="3">
    <source>
        <dbReference type="ARBA" id="ARBA00022475"/>
    </source>
</evidence>
<dbReference type="CDD" id="cd17346">
    <property type="entry name" value="MFS_DtpA_like"/>
    <property type="match status" value="1"/>
</dbReference>
<dbReference type="PANTHER" id="PTHR23517:SF15">
    <property type="entry name" value="PROTON-DEPENDENT OLIGOPEPTIDE FAMILY TRANSPORT PROTEIN"/>
    <property type="match status" value="1"/>
</dbReference>
<keyword evidence="5" id="KW-0653">Protein transport</keyword>
<evidence type="ECO:0000256" key="6">
    <source>
        <dbReference type="ARBA" id="ARBA00022989"/>
    </source>
</evidence>
<dbReference type="Proteomes" id="UP001318760">
    <property type="component" value="Unassembled WGS sequence"/>
</dbReference>
<evidence type="ECO:0000256" key="7">
    <source>
        <dbReference type="ARBA" id="ARBA00023136"/>
    </source>
</evidence>